<evidence type="ECO:0000313" key="2">
    <source>
        <dbReference type="EMBL" id="OXM86562.1"/>
    </source>
</evidence>
<name>A0A229UT37_9BACL</name>
<evidence type="ECO:0000313" key="3">
    <source>
        <dbReference type="Proteomes" id="UP000215509"/>
    </source>
</evidence>
<evidence type="ECO:0000256" key="1">
    <source>
        <dbReference type="SAM" id="SignalP"/>
    </source>
</evidence>
<feature type="chain" id="PRO_5013144545" description="Ig-like domain-containing protein" evidence="1">
    <location>
        <begin position="37"/>
        <end position="177"/>
    </location>
</feature>
<evidence type="ECO:0008006" key="4">
    <source>
        <dbReference type="Google" id="ProtNLM"/>
    </source>
</evidence>
<protein>
    <recommendedName>
        <fullName evidence="4">Ig-like domain-containing protein</fullName>
    </recommendedName>
</protein>
<comment type="caution">
    <text evidence="2">The sequence shown here is derived from an EMBL/GenBank/DDBJ whole genome shotgun (WGS) entry which is preliminary data.</text>
</comment>
<feature type="signal peptide" evidence="1">
    <location>
        <begin position="1"/>
        <end position="36"/>
    </location>
</feature>
<proteinExistence type="predicted"/>
<dbReference type="AlphaFoldDB" id="A0A229UT37"/>
<keyword evidence="1" id="KW-0732">Signal</keyword>
<organism evidence="2 3">
    <name type="scientific">Paenibacillus rigui</name>
    <dbReference type="NCBI Taxonomy" id="554312"/>
    <lineage>
        <taxon>Bacteria</taxon>
        <taxon>Bacillati</taxon>
        <taxon>Bacillota</taxon>
        <taxon>Bacilli</taxon>
        <taxon>Bacillales</taxon>
        <taxon>Paenibacillaceae</taxon>
        <taxon>Paenibacillus</taxon>
    </lineage>
</organism>
<sequence>MAIQYFMRRDFMNKCKSFALFLAILALLTFSQSAFASASPINWTINTDYGNGYCTSNFREYTLTANSAQVLQYGPNTIMSCHVEANGVSYVEGTTQISFDWSYNVTSDSHYAHIWVYAEGVSDAFEVYWDSERSDSGSYTINLPNGYTGNVHFIADASSDAYSAGYSYADITNITFN</sequence>
<dbReference type="EMBL" id="NMQW01000013">
    <property type="protein sequence ID" value="OXM86562.1"/>
    <property type="molecule type" value="Genomic_DNA"/>
</dbReference>
<keyword evidence="3" id="KW-1185">Reference proteome</keyword>
<dbReference type="Proteomes" id="UP000215509">
    <property type="component" value="Unassembled WGS sequence"/>
</dbReference>
<gene>
    <name evidence="2" type="ORF">CF651_08890</name>
</gene>
<reference evidence="2 3" key="1">
    <citation type="submission" date="2017-07" db="EMBL/GenBank/DDBJ databases">
        <title>Genome sequencing and assembly of Paenibacillus rigui.</title>
        <authorList>
            <person name="Mayilraj S."/>
        </authorList>
    </citation>
    <scope>NUCLEOTIDE SEQUENCE [LARGE SCALE GENOMIC DNA]</scope>
    <source>
        <strain evidence="2 3">JCM 16352</strain>
    </source>
</reference>
<accession>A0A229UT37</accession>